<keyword evidence="3" id="KW-0732">Signal</keyword>
<feature type="chain" id="PRO_5015356244" evidence="3">
    <location>
        <begin position="25"/>
        <end position="335"/>
    </location>
</feature>
<feature type="signal peptide" evidence="3">
    <location>
        <begin position="1"/>
        <end position="24"/>
    </location>
</feature>
<dbReference type="Gene3D" id="2.40.50.100">
    <property type="match status" value="1"/>
</dbReference>
<protein>
    <submittedName>
        <fullName evidence="5">Secretion protein</fullName>
    </submittedName>
</protein>
<evidence type="ECO:0000259" key="4">
    <source>
        <dbReference type="Pfam" id="PF25917"/>
    </source>
</evidence>
<reference evidence="5 6" key="1">
    <citation type="submission" date="2018-04" db="EMBL/GenBank/DDBJ databases">
        <title>Complete genome sequence of the nitrogen-fixing bacterium Azospirillum humicireducens type strain SgZ-5.</title>
        <authorList>
            <person name="Yu Z."/>
        </authorList>
    </citation>
    <scope>NUCLEOTIDE SEQUENCE [LARGE SCALE GENOMIC DNA]</scope>
    <source>
        <strain evidence="5 6">SgZ-5</strain>
        <plasmid evidence="5 6">pYZ1</plasmid>
    </source>
</reference>
<feature type="region of interest" description="Disordered" evidence="2">
    <location>
        <begin position="314"/>
        <end position="335"/>
    </location>
</feature>
<keyword evidence="5" id="KW-0614">Plasmid</keyword>
<organism evidence="5 6">
    <name type="scientific">Azospirillum humicireducens</name>
    <dbReference type="NCBI Taxonomy" id="1226968"/>
    <lineage>
        <taxon>Bacteria</taxon>
        <taxon>Pseudomonadati</taxon>
        <taxon>Pseudomonadota</taxon>
        <taxon>Alphaproteobacteria</taxon>
        <taxon>Rhodospirillales</taxon>
        <taxon>Azospirillaceae</taxon>
        <taxon>Azospirillum</taxon>
    </lineage>
</organism>
<sequence length="335" mass="35989">MPRPKRLMLSGLAVIAIASSIGLAVSTAMTDELSGAGSGDREILSVEAPVAAAGRGRIDVEGGMIQIAAQRDGVISAIFVSEGADVRAGDLLARQDDRAARAALDEARAALAETQARGAVLRVRAAAARREHNRLDRLRRDGAEAVKLIDEAQSRLEETEADLKAHDAAIRLAQARLATAEMEIAQREIRAPVDGRIVRLQARPGSGASTLSVSTLFTLVPNERFIFRVDVEERLMRQVHSGQPVTVTLDSTPEPLSGEVLRIGEILGQRKIDPSDATQRVDERVVEAVVALSPRNGQRFLIGQRGLAKFLTIQQRPGEASPETSSPQFPKESRG</sequence>
<keyword evidence="1" id="KW-0175">Coiled coil</keyword>
<evidence type="ECO:0000256" key="2">
    <source>
        <dbReference type="SAM" id="MobiDB-lite"/>
    </source>
</evidence>
<name>A0A2R4VR41_9PROT</name>
<dbReference type="GO" id="GO:0015562">
    <property type="term" value="F:efflux transmembrane transporter activity"/>
    <property type="evidence" value="ECO:0007669"/>
    <property type="project" value="TreeGrafter"/>
</dbReference>
<dbReference type="KEGG" id="ahu:A6A40_17845"/>
<dbReference type="PANTHER" id="PTHR30469">
    <property type="entry name" value="MULTIDRUG RESISTANCE PROTEIN MDTA"/>
    <property type="match status" value="1"/>
</dbReference>
<dbReference type="GO" id="GO:1990281">
    <property type="term" value="C:efflux pump complex"/>
    <property type="evidence" value="ECO:0007669"/>
    <property type="project" value="TreeGrafter"/>
</dbReference>
<dbReference type="EMBL" id="CP028902">
    <property type="protein sequence ID" value="AWB06910.1"/>
    <property type="molecule type" value="Genomic_DNA"/>
</dbReference>
<dbReference type="OrthoDB" id="8794034at2"/>
<proteinExistence type="predicted"/>
<evidence type="ECO:0000313" key="6">
    <source>
        <dbReference type="Proteomes" id="UP000077405"/>
    </source>
</evidence>
<keyword evidence="6" id="KW-1185">Reference proteome</keyword>
<dbReference type="Gene3D" id="1.10.287.470">
    <property type="entry name" value="Helix hairpin bin"/>
    <property type="match status" value="1"/>
</dbReference>
<evidence type="ECO:0000256" key="3">
    <source>
        <dbReference type="SAM" id="SignalP"/>
    </source>
</evidence>
<feature type="coiled-coil region" evidence="1">
    <location>
        <begin position="135"/>
        <end position="190"/>
    </location>
</feature>
<feature type="domain" description="Multidrug resistance protein MdtA-like barrel-sandwich hybrid" evidence="4">
    <location>
        <begin position="65"/>
        <end position="209"/>
    </location>
</feature>
<dbReference type="AlphaFoldDB" id="A0A2R4VR41"/>
<dbReference type="Pfam" id="PF25917">
    <property type="entry name" value="BSH_RND"/>
    <property type="match status" value="1"/>
</dbReference>
<gene>
    <name evidence="5" type="ORF">A6A40_17845</name>
</gene>
<dbReference type="PANTHER" id="PTHR30469:SF15">
    <property type="entry name" value="HLYD FAMILY OF SECRETION PROTEINS"/>
    <property type="match status" value="1"/>
</dbReference>
<dbReference type="SUPFAM" id="SSF111369">
    <property type="entry name" value="HlyD-like secretion proteins"/>
    <property type="match status" value="1"/>
</dbReference>
<evidence type="ECO:0000256" key="1">
    <source>
        <dbReference type="SAM" id="Coils"/>
    </source>
</evidence>
<dbReference type="Gene3D" id="2.40.30.170">
    <property type="match status" value="1"/>
</dbReference>
<geneLocation type="plasmid" evidence="5 6">
    <name>pYZ1</name>
</geneLocation>
<evidence type="ECO:0000313" key="5">
    <source>
        <dbReference type="EMBL" id="AWB06910.1"/>
    </source>
</evidence>
<dbReference type="RefSeq" id="WP_108547214.1">
    <property type="nucleotide sequence ID" value="NZ_CP028902.1"/>
</dbReference>
<accession>A0A2R4VR41</accession>
<dbReference type="Proteomes" id="UP000077405">
    <property type="component" value="Plasmid pYZ1"/>
</dbReference>
<dbReference type="InterPro" id="IPR058625">
    <property type="entry name" value="MdtA-like_BSH"/>
</dbReference>